<keyword evidence="3 8" id="KW-0812">Transmembrane</keyword>
<evidence type="ECO:0000256" key="5">
    <source>
        <dbReference type="ARBA" id="ARBA00023136"/>
    </source>
</evidence>
<dbReference type="GO" id="GO:0043190">
    <property type="term" value="C:ATP-binding cassette (ABC) transporter complex"/>
    <property type="evidence" value="ECO:0007669"/>
    <property type="project" value="InterPro"/>
</dbReference>
<dbReference type="InterPro" id="IPR051204">
    <property type="entry name" value="ABC_transp_perm/SBD"/>
</dbReference>
<feature type="transmembrane region" description="Helical" evidence="8">
    <location>
        <begin position="182"/>
        <end position="202"/>
    </location>
</feature>
<keyword evidence="4 8" id="KW-1133">Transmembrane helix</keyword>
<dbReference type="FunFam" id="1.10.3720.10:FF:000001">
    <property type="entry name" value="Glycine betaine ABC transporter, permease"/>
    <property type="match status" value="1"/>
</dbReference>
<dbReference type="InterPro" id="IPR035906">
    <property type="entry name" value="MetI-like_sf"/>
</dbReference>
<comment type="subcellular location">
    <subcellularLocation>
        <location evidence="8">Cell membrane</location>
        <topology evidence="8">Multi-pass membrane protein</topology>
    </subcellularLocation>
    <subcellularLocation>
        <location evidence="1">Membrane</location>
        <topology evidence="1">Multi-pass membrane protein</topology>
    </subcellularLocation>
</comment>
<dbReference type="Gene3D" id="3.40.190.10">
    <property type="entry name" value="Periplasmic binding protein-like II"/>
    <property type="match status" value="1"/>
</dbReference>
<feature type="transmembrane region" description="Helical" evidence="8">
    <location>
        <begin position="70"/>
        <end position="98"/>
    </location>
</feature>
<dbReference type="SUPFAM" id="SSF53850">
    <property type="entry name" value="Periplasmic binding protein-like II"/>
    <property type="match status" value="1"/>
</dbReference>
<gene>
    <name evidence="10" type="primary">cosB</name>
    <name evidence="10" type="ORF">ALNOE001_16010</name>
</gene>
<dbReference type="Pfam" id="PF04069">
    <property type="entry name" value="OpuAC"/>
    <property type="match status" value="1"/>
</dbReference>
<organism evidence="10 11">
    <name type="scientific">Candidatus Methanobinarius endosymbioticus</name>
    <dbReference type="NCBI Taxonomy" id="2006182"/>
    <lineage>
        <taxon>Archaea</taxon>
        <taxon>Methanobacteriati</taxon>
        <taxon>Methanobacteriota</taxon>
        <taxon>Methanomada group</taxon>
        <taxon>Methanobacteria</taxon>
        <taxon>Methanobacteriales</taxon>
        <taxon>Methanobacteriaceae</taxon>
        <taxon>Candidatus Methanobinarius</taxon>
    </lineage>
</organism>
<keyword evidence="5 8" id="KW-0472">Membrane</keyword>
<evidence type="ECO:0000313" key="10">
    <source>
        <dbReference type="EMBL" id="RBQ22707.1"/>
    </source>
</evidence>
<feature type="transmembrane region" description="Helical" evidence="8">
    <location>
        <begin position="30"/>
        <end position="50"/>
    </location>
</feature>
<dbReference type="Gene3D" id="3.40.190.120">
    <property type="entry name" value="Osmoprotection protein (prox), domain 2"/>
    <property type="match status" value="1"/>
</dbReference>
<reference evidence="10 11" key="1">
    <citation type="submission" date="2018-06" db="EMBL/GenBank/DDBJ databases">
        <title>Genomic insight into two independent archaeal endosymbiosis events.</title>
        <authorList>
            <person name="Lind A.E."/>
            <person name="Lewis W.H."/>
            <person name="Spang A."/>
            <person name="Guy L."/>
            <person name="Embley M.T."/>
            <person name="Ettema T.J.G."/>
        </authorList>
    </citation>
    <scope>NUCLEOTIDE SEQUENCE [LARGE SCALE GENOMIC DNA]</scope>
    <source>
        <strain evidence="10">NOE</strain>
    </source>
</reference>
<dbReference type="CDD" id="cd06261">
    <property type="entry name" value="TM_PBP2"/>
    <property type="match status" value="1"/>
</dbReference>
<feature type="domain" description="ABC transmembrane type-1" evidence="9">
    <location>
        <begin position="24"/>
        <end position="202"/>
    </location>
</feature>
<evidence type="ECO:0000256" key="6">
    <source>
        <dbReference type="ARBA" id="ARBA00035642"/>
    </source>
</evidence>
<name>A0A366M9I3_9EURY</name>
<proteinExistence type="inferred from homology"/>
<dbReference type="Gene3D" id="1.10.3720.10">
    <property type="entry name" value="MetI-like"/>
    <property type="match status" value="1"/>
</dbReference>
<dbReference type="EMBL" id="NIZT01000051">
    <property type="protein sequence ID" value="RBQ22707.1"/>
    <property type="molecule type" value="Genomic_DNA"/>
</dbReference>
<evidence type="ECO:0000256" key="7">
    <source>
        <dbReference type="ARBA" id="ARBA00035652"/>
    </source>
</evidence>
<evidence type="ECO:0000256" key="2">
    <source>
        <dbReference type="ARBA" id="ARBA00022448"/>
    </source>
</evidence>
<accession>A0A366M9I3</accession>
<evidence type="ECO:0000313" key="11">
    <source>
        <dbReference type="Proteomes" id="UP000253099"/>
    </source>
</evidence>
<protein>
    <submittedName>
        <fullName evidence="10">Chemotactic signal transduction system substrate-binding protein CosB</fullName>
    </submittedName>
</protein>
<dbReference type="Pfam" id="PF00528">
    <property type="entry name" value="BPD_transp_1"/>
    <property type="match status" value="1"/>
</dbReference>
<feature type="transmembrane region" description="Helical" evidence="8">
    <location>
        <begin position="151"/>
        <end position="176"/>
    </location>
</feature>
<dbReference type="PANTHER" id="PTHR30177">
    <property type="entry name" value="GLYCINE BETAINE/L-PROLINE TRANSPORT SYSTEM PERMEASE PROTEIN PROW"/>
    <property type="match status" value="1"/>
</dbReference>
<feature type="transmembrane region" description="Helical" evidence="8">
    <location>
        <begin position="239"/>
        <end position="259"/>
    </location>
</feature>
<evidence type="ECO:0000256" key="4">
    <source>
        <dbReference type="ARBA" id="ARBA00022989"/>
    </source>
</evidence>
<keyword evidence="2 8" id="KW-0813">Transport</keyword>
<dbReference type="Proteomes" id="UP000253099">
    <property type="component" value="Unassembled WGS sequence"/>
</dbReference>
<dbReference type="GO" id="GO:0022857">
    <property type="term" value="F:transmembrane transporter activity"/>
    <property type="evidence" value="ECO:0007669"/>
    <property type="project" value="InterPro"/>
</dbReference>
<keyword evidence="11" id="KW-1185">Reference proteome</keyword>
<dbReference type="SUPFAM" id="SSF161098">
    <property type="entry name" value="MetI-like"/>
    <property type="match status" value="1"/>
</dbReference>
<evidence type="ECO:0000256" key="8">
    <source>
        <dbReference type="RuleBase" id="RU363032"/>
    </source>
</evidence>
<dbReference type="InterPro" id="IPR000515">
    <property type="entry name" value="MetI-like"/>
</dbReference>
<dbReference type="GO" id="GO:0031460">
    <property type="term" value="P:glycine betaine transport"/>
    <property type="evidence" value="ECO:0007669"/>
    <property type="project" value="TreeGrafter"/>
</dbReference>
<dbReference type="InterPro" id="IPR007210">
    <property type="entry name" value="ABC_Gly_betaine_transp_sub-bd"/>
</dbReference>
<dbReference type="PANTHER" id="PTHR30177:SF4">
    <property type="entry name" value="OSMOPROTECTANT IMPORT PERMEASE PROTEIN OSMW"/>
    <property type="match status" value="1"/>
</dbReference>
<dbReference type="CDD" id="cd13612">
    <property type="entry name" value="PBP2_ProWX"/>
    <property type="match status" value="1"/>
</dbReference>
<comment type="caution">
    <text evidence="10">The sequence shown here is derived from an EMBL/GenBank/DDBJ whole genome shotgun (WGS) entry which is preliminary data.</text>
</comment>
<comment type="similarity">
    <text evidence="6">In the C-terminal section; belongs to the OsmX family.</text>
</comment>
<dbReference type="AlphaFoldDB" id="A0A366M9I3"/>
<dbReference type="PROSITE" id="PS50928">
    <property type="entry name" value="ABC_TM1"/>
    <property type="match status" value="1"/>
</dbReference>
<comment type="similarity">
    <text evidence="8">Belongs to the binding-protein-dependent transport system permease family.</text>
</comment>
<sequence>MLNILLEDSFSLLISDHEFFMDLLIQHIQISLISILIAIILGIIIGIIVSEYKKNQWILSVVNFVYTIPSIALFGLLILVSGIGDVSAIIALTVYGLLPMVKNTHSGIVNIDKSILEAAKGMGSTKFQILYKIKIPLTMPHIMAGIRTMSVMTIALAGIAAFIGAGGLGVAIYRGITTNNMAMTIAGSVLIAVLAILVDVIFGQIEKLTQYGKNNSNFVKKIRRITKNNKNNNKNKKPIAIVAIILIIGLISGGIIYSFSSSDTINIASKPYTEQYVLGYMLEELIEGNTDLDVKLSTGIAGGVSTIHPGMEKGYFDLYPEYTGTAWMEVLKKGGIFTKDQNDELKSKYNEKYDMSWIGMYGYENTYGIAVNKEIADKYNLKTYSDLAKVSNGLTFGAEPDFFERNDGYKAISEKYGFNFKDTRDMDVGLKYDAINGNKIDVVVIYTTDGRLVTSDITILEDDLGFFPSYEPGNIIRNDVLKEHPELKEVLSKLEGIITEEDMAKMNYQVEIEKKNPEDVAHDFLKERKLID</sequence>
<comment type="similarity">
    <text evidence="7">In the N-terminal section; belongs to the binding-protein-dependent transport system permease family.</text>
</comment>
<evidence type="ECO:0000259" key="9">
    <source>
        <dbReference type="PROSITE" id="PS50928"/>
    </source>
</evidence>
<evidence type="ECO:0000256" key="3">
    <source>
        <dbReference type="ARBA" id="ARBA00022692"/>
    </source>
</evidence>
<evidence type="ECO:0000256" key="1">
    <source>
        <dbReference type="ARBA" id="ARBA00004141"/>
    </source>
</evidence>